<dbReference type="InterPro" id="IPR050164">
    <property type="entry name" value="Peptidase_C19"/>
</dbReference>
<keyword evidence="2 4" id="KW-0863">Zinc-finger</keyword>
<dbReference type="STRING" id="5217.A0A4Q1BHR8"/>
<evidence type="ECO:0000313" key="9">
    <source>
        <dbReference type="Proteomes" id="UP000289152"/>
    </source>
</evidence>
<dbReference type="PROSITE" id="PS00973">
    <property type="entry name" value="USP_2"/>
    <property type="match status" value="1"/>
</dbReference>
<evidence type="ECO:0000259" key="6">
    <source>
        <dbReference type="PROSITE" id="PS50235"/>
    </source>
</evidence>
<evidence type="ECO:0000256" key="3">
    <source>
        <dbReference type="ARBA" id="ARBA00022833"/>
    </source>
</evidence>
<name>A0A4Q1BHR8_TREME</name>
<evidence type="ECO:0000256" key="2">
    <source>
        <dbReference type="ARBA" id="ARBA00022771"/>
    </source>
</evidence>
<feature type="domain" description="USP" evidence="6">
    <location>
        <begin position="151"/>
        <end position="475"/>
    </location>
</feature>
<keyword evidence="3" id="KW-0862">Zinc</keyword>
<feature type="domain" description="UBP-type" evidence="7">
    <location>
        <begin position="12"/>
        <end position="114"/>
    </location>
</feature>
<dbReference type="SUPFAM" id="SSF57850">
    <property type="entry name" value="RING/U-box"/>
    <property type="match status" value="1"/>
</dbReference>
<dbReference type="InParanoid" id="A0A4Q1BHR8"/>
<dbReference type="InterPro" id="IPR001607">
    <property type="entry name" value="Znf_UBP"/>
</dbReference>
<dbReference type="PROSITE" id="PS50235">
    <property type="entry name" value="USP_3"/>
    <property type="match status" value="1"/>
</dbReference>
<dbReference type="Pfam" id="PF00443">
    <property type="entry name" value="UCH"/>
    <property type="match status" value="1"/>
</dbReference>
<gene>
    <name evidence="8" type="ORF">M231_05595</name>
</gene>
<dbReference type="GO" id="GO:0005829">
    <property type="term" value="C:cytosol"/>
    <property type="evidence" value="ECO:0007669"/>
    <property type="project" value="TreeGrafter"/>
</dbReference>
<feature type="compositionally biased region" description="Basic and acidic residues" evidence="5">
    <location>
        <begin position="514"/>
        <end position="523"/>
    </location>
</feature>
<dbReference type="Gene3D" id="3.30.40.10">
    <property type="entry name" value="Zinc/RING finger domain, C3HC4 (zinc finger)"/>
    <property type="match status" value="1"/>
</dbReference>
<evidence type="ECO:0000256" key="4">
    <source>
        <dbReference type="PROSITE-ProRule" id="PRU00502"/>
    </source>
</evidence>
<dbReference type="EMBL" id="SDIL01000076">
    <property type="protein sequence ID" value="RXK37144.1"/>
    <property type="molecule type" value="Genomic_DNA"/>
</dbReference>
<feature type="compositionally biased region" description="Basic and acidic residues" evidence="5">
    <location>
        <begin position="534"/>
        <end position="545"/>
    </location>
</feature>
<dbReference type="OrthoDB" id="289038at2759"/>
<comment type="caution">
    <text evidence="8">The sequence shown here is derived from an EMBL/GenBank/DDBJ whole genome shotgun (WGS) entry which is preliminary data.</text>
</comment>
<accession>A0A4Q1BHR8</accession>
<evidence type="ECO:0000313" key="8">
    <source>
        <dbReference type="EMBL" id="RXK37144.1"/>
    </source>
</evidence>
<dbReference type="GO" id="GO:0005634">
    <property type="term" value="C:nucleus"/>
    <property type="evidence" value="ECO:0007669"/>
    <property type="project" value="TreeGrafter"/>
</dbReference>
<dbReference type="GO" id="GO:0016579">
    <property type="term" value="P:protein deubiquitination"/>
    <property type="evidence" value="ECO:0007669"/>
    <property type="project" value="InterPro"/>
</dbReference>
<dbReference type="InterPro" id="IPR018200">
    <property type="entry name" value="USP_CS"/>
</dbReference>
<dbReference type="GO" id="GO:0008270">
    <property type="term" value="F:zinc ion binding"/>
    <property type="evidence" value="ECO:0007669"/>
    <property type="project" value="UniProtKB-KW"/>
</dbReference>
<dbReference type="InterPro" id="IPR001394">
    <property type="entry name" value="Peptidase_C19_UCH"/>
</dbReference>
<proteinExistence type="predicted"/>
<dbReference type="AlphaFoldDB" id="A0A4Q1BHR8"/>
<dbReference type="InterPro" id="IPR028889">
    <property type="entry name" value="USP"/>
</dbReference>
<keyword evidence="9" id="KW-1185">Reference proteome</keyword>
<dbReference type="CDD" id="cd02660">
    <property type="entry name" value="Peptidase_C19D"/>
    <property type="match status" value="1"/>
</dbReference>
<dbReference type="InterPro" id="IPR038765">
    <property type="entry name" value="Papain-like_cys_pep_sf"/>
</dbReference>
<dbReference type="Pfam" id="PF02148">
    <property type="entry name" value="zf-UBP"/>
    <property type="match status" value="1"/>
</dbReference>
<dbReference type="SUPFAM" id="SSF54001">
    <property type="entry name" value="Cysteine proteinases"/>
    <property type="match status" value="1"/>
</dbReference>
<evidence type="ECO:0000256" key="5">
    <source>
        <dbReference type="SAM" id="MobiDB-lite"/>
    </source>
</evidence>
<feature type="region of interest" description="Disordered" evidence="5">
    <location>
        <begin position="509"/>
        <end position="558"/>
    </location>
</feature>
<evidence type="ECO:0000259" key="7">
    <source>
        <dbReference type="PROSITE" id="PS50271"/>
    </source>
</evidence>
<keyword evidence="1" id="KW-0479">Metal-binding</keyword>
<evidence type="ECO:0000256" key="1">
    <source>
        <dbReference type="ARBA" id="ARBA00022723"/>
    </source>
</evidence>
<organism evidence="8 9">
    <name type="scientific">Tremella mesenterica</name>
    <name type="common">Jelly fungus</name>
    <dbReference type="NCBI Taxonomy" id="5217"/>
    <lineage>
        <taxon>Eukaryota</taxon>
        <taxon>Fungi</taxon>
        <taxon>Dikarya</taxon>
        <taxon>Basidiomycota</taxon>
        <taxon>Agaricomycotina</taxon>
        <taxon>Tremellomycetes</taxon>
        <taxon>Tremellales</taxon>
        <taxon>Tremellaceae</taxon>
        <taxon>Tremella</taxon>
    </lineage>
</organism>
<feature type="region of interest" description="Disordered" evidence="5">
    <location>
        <begin position="118"/>
        <end position="146"/>
    </location>
</feature>
<dbReference type="GO" id="GO:0004843">
    <property type="term" value="F:cysteine-type deubiquitinase activity"/>
    <property type="evidence" value="ECO:0007669"/>
    <property type="project" value="InterPro"/>
</dbReference>
<protein>
    <submittedName>
        <fullName evidence="8">Ubiquitin carboxyl-terminal hydrolase 22/27/51</fullName>
    </submittedName>
</protein>
<sequence length="558" mass="60462">MLAGPSSAADMAVCSELAGLVSGPQMTSPQCTACSSPLSRPWACLTCSFVGCMGAYSLSPRQCFEDHFAESDDCLFAVDSVTGAVLCSICDDTHYLESLSAIYDETLLRLEEDNDLSQQTAGLPSGKGRKRAHYHPWVESSQSDSTRMPCRGLRPLLNLSQTCFLSAILQALIHNPLLKAYFMSDKHNRVGQDRERGCMCCELDRAFEEFHADDKSPYGPVTMLYAMWHASAELEGYGQQDAHSFFLAALDQIHAHARGQSTSCTCIAHQTFAGSLLSSVTCSSCHTTSTTVDPILDIQLDFPPSSLTNPEPLTLPGMLRRFCAEEKVGDHGGKGYDCSSCGGGSGAATRKLLIKRLPPVLAFQLKRFGHHNSTSTKVEVPVRFPSTINMAPYVEHGSSIPSSQDAQKEQRLPDSVYLYDLFAVVTHEGKLDNGHYWADVLSGDEWWHCDDDKVTPTTLSAVQGQKAYLLFYAKRTLAYADPIARLLNPIPAGAAANKMMPDGIGNKGVVGDKGVTKRPDGSKGLKGKGLKGKSVGDKHAEDLLRSGKSGHPIRGMEI</sequence>
<dbReference type="PANTHER" id="PTHR24006:SF937">
    <property type="entry name" value="UBIQUITIN CARBOXYL-TERMINAL HYDROLASE"/>
    <property type="match status" value="1"/>
</dbReference>
<dbReference type="Gene3D" id="3.90.70.10">
    <property type="entry name" value="Cysteine proteinases"/>
    <property type="match status" value="1"/>
</dbReference>
<dbReference type="VEuPathDB" id="FungiDB:TREMEDRAFT_34431"/>
<reference evidence="8 9" key="1">
    <citation type="submission" date="2016-06" db="EMBL/GenBank/DDBJ databases">
        <title>Evolution of pathogenesis and genome organization in the Tremellales.</title>
        <authorList>
            <person name="Cuomo C."/>
            <person name="Litvintseva A."/>
            <person name="Heitman J."/>
            <person name="Chen Y."/>
            <person name="Sun S."/>
            <person name="Springer D."/>
            <person name="Dromer F."/>
            <person name="Young S."/>
            <person name="Zeng Q."/>
            <person name="Chapman S."/>
            <person name="Gujja S."/>
            <person name="Saif S."/>
            <person name="Birren B."/>
        </authorList>
    </citation>
    <scope>NUCLEOTIDE SEQUENCE [LARGE SCALE GENOMIC DNA]</scope>
    <source>
        <strain evidence="8 9">ATCC 28783</strain>
    </source>
</reference>
<dbReference type="PANTHER" id="PTHR24006">
    <property type="entry name" value="UBIQUITIN CARBOXYL-TERMINAL HYDROLASE"/>
    <property type="match status" value="1"/>
</dbReference>
<dbReference type="InterPro" id="IPR013083">
    <property type="entry name" value="Znf_RING/FYVE/PHD"/>
</dbReference>
<dbReference type="PROSITE" id="PS50271">
    <property type="entry name" value="ZF_UBP"/>
    <property type="match status" value="1"/>
</dbReference>
<dbReference type="FunCoup" id="A0A4Q1BHR8">
    <property type="interactions" value="189"/>
</dbReference>
<dbReference type="Proteomes" id="UP000289152">
    <property type="component" value="Unassembled WGS sequence"/>
</dbReference>
<keyword evidence="8" id="KW-0378">Hydrolase</keyword>